<protein>
    <submittedName>
        <fullName evidence="2">Uncharacterized protein</fullName>
    </submittedName>
</protein>
<reference evidence="2 3" key="2">
    <citation type="submission" date="2015-05" db="EMBL/GenBank/DDBJ databases">
        <title>Distinctive expansion of gene families associated with plant cell wall degradation and secondary metabolism in the genomes of grapevine trunk pathogens.</title>
        <authorList>
            <person name="Lawrence D.P."/>
            <person name="Travadon R."/>
            <person name="Rolshausen P.E."/>
            <person name="Baumgartner K."/>
        </authorList>
    </citation>
    <scope>NUCLEOTIDE SEQUENCE [LARGE SCALE GENOMIC DNA]</scope>
    <source>
        <strain evidence="2">DS831</strain>
    </source>
</reference>
<feature type="compositionally biased region" description="Polar residues" evidence="1">
    <location>
        <begin position="835"/>
        <end position="850"/>
    </location>
</feature>
<feature type="compositionally biased region" description="Low complexity" evidence="1">
    <location>
        <begin position="514"/>
        <end position="540"/>
    </location>
</feature>
<dbReference type="PANTHER" id="PTHR31949:SF2">
    <property type="entry name" value="OS05G0480600 PROTEIN"/>
    <property type="match status" value="1"/>
</dbReference>
<proteinExistence type="predicted"/>
<feature type="compositionally biased region" description="Low complexity" evidence="1">
    <location>
        <begin position="389"/>
        <end position="411"/>
    </location>
</feature>
<evidence type="ECO:0000313" key="2">
    <source>
        <dbReference type="EMBL" id="KKY27367.1"/>
    </source>
</evidence>
<feature type="compositionally biased region" description="Polar residues" evidence="1">
    <location>
        <begin position="146"/>
        <end position="161"/>
    </location>
</feature>
<dbReference type="Proteomes" id="UP000034182">
    <property type="component" value="Unassembled WGS sequence"/>
</dbReference>
<feature type="compositionally biased region" description="Low complexity" evidence="1">
    <location>
        <begin position="129"/>
        <end position="145"/>
    </location>
</feature>
<feature type="compositionally biased region" description="Polar residues" evidence="1">
    <location>
        <begin position="323"/>
        <end position="333"/>
    </location>
</feature>
<feature type="compositionally biased region" description="Acidic residues" evidence="1">
    <location>
        <begin position="1063"/>
        <end position="1072"/>
    </location>
</feature>
<feature type="compositionally biased region" description="Low complexity" evidence="1">
    <location>
        <begin position="64"/>
        <end position="95"/>
    </location>
</feature>
<feature type="compositionally biased region" description="Low complexity" evidence="1">
    <location>
        <begin position="1"/>
        <end position="31"/>
    </location>
</feature>
<organism evidence="2 3">
    <name type="scientific">Diplodia seriata</name>
    <dbReference type="NCBI Taxonomy" id="420778"/>
    <lineage>
        <taxon>Eukaryota</taxon>
        <taxon>Fungi</taxon>
        <taxon>Dikarya</taxon>
        <taxon>Ascomycota</taxon>
        <taxon>Pezizomycotina</taxon>
        <taxon>Dothideomycetes</taxon>
        <taxon>Dothideomycetes incertae sedis</taxon>
        <taxon>Botryosphaeriales</taxon>
        <taxon>Botryosphaeriaceae</taxon>
        <taxon>Diplodia</taxon>
    </lineage>
</organism>
<feature type="compositionally biased region" description="Basic and acidic residues" evidence="1">
    <location>
        <begin position="856"/>
        <end position="869"/>
    </location>
</feature>
<gene>
    <name evidence="2" type="ORF">UCDDS831_g00769</name>
</gene>
<feature type="compositionally biased region" description="Low complexity" evidence="1">
    <location>
        <begin position="802"/>
        <end position="818"/>
    </location>
</feature>
<name>A0A0G2EXP1_9PEZI</name>
<evidence type="ECO:0000256" key="1">
    <source>
        <dbReference type="SAM" id="MobiDB-lite"/>
    </source>
</evidence>
<dbReference type="AlphaFoldDB" id="A0A0G2EXP1"/>
<feature type="region of interest" description="Disordered" evidence="1">
    <location>
        <begin position="1"/>
        <end position="563"/>
    </location>
</feature>
<feature type="compositionally biased region" description="Basic and acidic residues" evidence="1">
    <location>
        <begin position="1034"/>
        <end position="1047"/>
    </location>
</feature>
<dbReference type="GO" id="GO:0043622">
    <property type="term" value="P:cortical microtubule organization"/>
    <property type="evidence" value="ECO:0007669"/>
    <property type="project" value="TreeGrafter"/>
</dbReference>
<feature type="compositionally biased region" description="Acidic residues" evidence="1">
    <location>
        <begin position="665"/>
        <end position="688"/>
    </location>
</feature>
<dbReference type="GO" id="GO:0055028">
    <property type="term" value="C:cortical microtubule"/>
    <property type="evidence" value="ECO:0007669"/>
    <property type="project" value="TreeGrafter"/>
</dbReference>
<feature type="compositionally biased region" description="Basic and acidic residues" evidence="1">
    <location>
        <begin position="881"/>
        <end position="907"/>
    </location>
</feature>
<feature type="compositionally biased region" description="Low complexity" evidence="1">
    <location>
        <begin position="494"/>
        <end position="504"/>
    </location>
</feature>
<feature type="region of interest" description="Disordered" evidence="1">
    <location>
        <begin position="782"/>
        <end position="931"/>
    </location>
</feature>
<comment type="caution">
    <text evidence="2">The sequence shown here is derived from an EMBL/GenBank/DDBJ whole genome shotgun (WGS) entry which is preliminary data.</text>
</comment>
<reference evidence="2 3" key="1">
    <citation type="submission" date="2015-03" db="EMBL/GenBank/DDBJ databases">
        <authorList>
            <person name="Morales-Cruz A."/>
            <person name="Amrine K.C."/>
            <person name="Cantu D."/>
        </authorList>
    </citation>
    <scope>NUCLEOTIDE SEQUENCE [LARGE SCALE GENOMIC DNA]</scope>
    <source>
        <strain evidence="2">DS831</strain>
    </source>
</reference>
<evidence type="ECO:0000313" key="3">
    <source>
        <dbReference type="Proteomes" id="UP000034182"/>
    </source>
</evidence>
<feature type="compositionally biased region" description="Gly residues" evidence="1">
    <location>
        <begin position="786"/>
        <end position="795"/>
    </location>
</feature>
<dbReference type="EMBL" id="LAQI01000021">
    <property type="protein sequence ID" value="KKY27367.1"/>
    <property type="molecule type" value="Genomic_DNA"/>
</dbReference>
<feature type="compositionally biased region" description="Polar residues" evidence="1">
    <location>
        <begin position="43"/>
        <end position="52"/>
    </location>
</feature>
<dbReference type="PANTHER" id="PTHR31949">
    <property type="entry name" value="GASTRIC MUCIN-LIKE PROTEIN"/>
    <property type="match status" value="1"/>
</dbReference>
<sequence>MRNSSDNTASSTPAATATSGSASAPATVTVTRALHSSSRKVEQLNTPTASGTKKSKAAITPANSKTSGQSPSPSGSSAKATSAATASSGQRTSSRLAAMQSAAVEEEPDTPVAATKDNKAGKRSKHASATKTTAAAAFPAQRTSSRLATMQSATEPNTPTVDGNADKKKKATPTTSNARATPATFPLRTSSRIAGFPADGGELSTPTASGAGKKEATVATSPAGIEATPAAPSSSNLGTSSRIADLTAETNNEPAADDAEQSTPTLSGAGDKEDEIAAPSSHAQASLAAPSGNLRASSRRTKELTTAAAIVPEKKSADPLTASAKSTPTTSGAGETDDKIPTPFVDTQATPAGPNGNRRASDRIRKLASAVESGEKGADVPAAAAIESAGTEETGVEATAAAGNTFTNAPNSNENALHPAKGTMATTTATTRRSNNYDNDDQPSAPRRSSNRLHHPTTTTTPAKNNKGNNDDTHAPAVVEDSPQPRKRRRRRSSAAATSPASTTKKAKSDKAKPASATTAAAAEPDTTTSTTTATTNTTTIDDDDDTNSKTPFAPPSWPRPAFRHNDLHKWLIIGDQHDDIAQATSAAVKSKMQMRRAAESLRKMCEAAAGVRGVLVGELEEMIGEEGGEEDEEEDNADGDVVVREEGNNAGGAGADEMEWKGGEEEEEVADDDVAMSDADAVDDDGSGDGVGDAGLDATGGEAKATMTNADGSGGGGARHISASIHGVTYSFKHPSQLKAARTAYFAAKAVPGTTEDQAHAAAKEAANAILTRVATGVKVRDKATGGGGGGGGVSVVRLGPSPASSSATFSPAATAAGESGPSTTKGPRRRRSSSSQMIAQRSGSSSSPRAIAGGKDKQQQQPRHADGDGDVDMTNPFIIDKHHDDVDDDGGDGKVDETDRHHNANDDAGDDDNNNSGNDNTTVGNAVDMVAPGGGAAAVLTRRWWQRGLPPSAAALRKVHQMRPIPKMGAAQLRGEVMRKCALRERLVADGERLRALVVEARRKKEETRAGEVEEMVEGDADGPSSQLRSEMVTREEGHTDRELLTESVVAGEGVGGAQSDGDEDGMDVD</sequence>
<feature type="compositionally biased region" description="Polar residues" evidence="1">
    <location>
        <begin position="231"/>
        <end position="253"/>
    </location>
</feature>
<accession>A0A0G2EXP1</accession>
<feature type="region of interest" description="Disordered" evidence="1">
    <location>
        <begin position="1008"/>
        <end position="1072"/>
    </location>
</feature>
<feature type="region of interest" description="Disordered" evidence="1">
    <location>
        <begin position="645"/>
        <end position="719"/>
    </location>
</feature>